<accession>A0A485L7D9</accession>
<comment type="function">
    <text evidence="5">The zeta subunit may be involved in regulating the coat assembly and, hence, the rate of biosynthetic protein transport due to its association-dissociation properties with the coatomer complex.</text>
</comment>
<evidence type="ECO:0000256" key="4">
    <source>
        <dbReference type="ARBA" id="ARBA00023136"/>
    </source>
</evidence>
<evidence type="ECO:0000313" key="8">
    <source>
        <dbReference type="EMBL" id="VFT93707.1"/>
    </source>
</evidence>
<protein>
    <recommendedName>
        <fullName evidence="5">Coatomer subunit zeta</fullName>
    </recommendedName>
</protein>
<sequence>MLHSVIVTTEKANVLLARYFLPLTTDVKRIYEHTLFKAVHWPSLAASSATAGDATDVHLVVCDGQYVVYRKFGELVWFLAGSGEYDELICHDILNTLLAVASVQLEKKCTEATFLAAHSKILVSLDEMVFQGHLDNNDPASILQMNKLKPYPVKA</sequence>
<reference evidence="8 9" key="1">
    <citation type="submission" date="2019-03" db="EMBL/GenBank/DDBJ databases">
        <authorList>
            <person name="Gaulin E."/>
            <person name="Dumas B."/>
        </authorList>
    </citation>
    <scope>NUCLEOTIDE SEQUENCE [LARGE SCALE GENOMIC DNA]</scope>
    <source>
        <strain evidence="8">CBS 568.67</strain>
    </source>
</reference>
<dbReference type="GO" id="GO:0030126">
    <property type="term" value="C:COPI vesicle coat"/>
    <property type="evidence" value="ECO:0007669"/>
    <property type="project" value="UniProtKB-UniRule"/>
</dbReference>
<evidence type="ECO:0000256" key="3">
    <source>
        <dbReference type="ARBA" id="ARBA00022490"/>
    </source>
</evidence>
<evidence type="ECO:0000256" key="2">
    <source>
        <dbReference type="ARBA" id="ARBA00006972"/>
    </source>
</evidence>
<keyword evidence="4 5" id="KW-0472">Membrane</keyword>
<dbReference type="InterPro" id="IPR011012">
    <property type="entry name" value="Longin-like_dom_sf"/>
</dbReference>
<keyword evidence="9" id="KW-1185">Reference proteome</keyword>
<dbReference type="Proteomes" id="UP000332933">
    <property type="component" value="Unassembled WGS sequence"/>
</dbReference>
<dbReference type="GO" id="GO:0006891">
    <property type="term" value="P:intra-Golgi vesicle-mediated transport"/>
    <property type="evidence" value="ECO:0007669"/>
    <property type="project" value="TreeGrafter"/>
</dbReference>
<dbReference type="AlphaFoldDB" id="A0A485L7D9"/>
<keyword evidence="5" id="KW-0813">Transport</keyword>
<keyword evidence="5" id="KW-0333">Golgi apparatus</keyword>
<evidence type="ECO:0000313" key="9">
    <source>
        <dbReference type="Proteomes" id="UP000332933"/>
    </source>
</evidence>
<dbReference type="PANTHER" id="PTHR11043">
    <property type="entry name" value="ZETA-COAT PROTEIN"/>
    <property type="match status" value="1"/>
</dbReference>
<dbReference type="OrthoDB" id="10249988at2759"/>
<dbReference type="GO" id="GO:0000139">
    <property type="term" value="C:Golgi membrane"/>
    <property type="evidence" value="ECO:0007669"/>
    <property type="project" value="UniProtKB-SubCell"/>
</dbReference>
<keyword evidence="3 5" id="KW-0963">Cytoplasm</keyword>
<dbReference type="GO" id="GO:0006890">
    <property type="term" value="P:retrograde vesicle-mediated transport, Golgi to endoplasmic reticulum"/>
    <property type="evidence" value="ECO:0007669"/>
    <property type="project" value="UniProtKB-UniRule"/>
</dbReference>
<evidence type="ECO:0000256" key="5">
    <source>
        <dbReference type="RuleBase" id="RU366053"/>
    </source>
</evidence>
<evidence type="ECO:0000259" key="6">
    <source>
        <dbReference type="Pfam" id="PF01217"/>
    </source>
</evidence>
<gene>
    <name evidence="8" type="primary">Aste57867_16945</name>
    <name evidence="7" type="ORF">As57867_016887</name>
    <name evidence="8" type="ORF">ASTE57867_16945</name>
</gene>
<dbReference type="EMBL" id="VJMH01006004">
    <property type="protein sequence ID" value="KAF0691906.1"/>
    <property type="molecule type" value="Genomic_DNA"/>
</dbReference>
<keyword evidence="5" id="KW-0931">ER-Golgi transport</keyword>
<proteinExistence type="inferred from homology"/>
<dbReference type="InterPro" id="IPR039652">
    <property type="entry name" value="Coatomer_zeta"/>
</dbReference>
<dbReference type="EMBL" id="CAADRA010006025">
    <property type="protein sequence ID" value="VFT93707.1"/>
    <property type="molecule type" value="Genomic_DNA"/>
</dbReference>
<comment type="subcellular location">
    <subcellularLocation>
        <location evidence="5">Cytoplasm</location>
    </subcellularLocation>
    <subcellularLocation>
        <location evidence="5">Golgi apparatus membrane</location>
        <topology evidence="5">Peripheral membrane protein</topology>
        <orientation evidence="5">Cytoplasmic side</orientation>
    </subcellularLocation>
    <subcellularLocation>
        <location evidence="5">Cytoplasmic vesicle</location>
        <location evidence="5">COPI-coated vesicle membrane</location>
        <topology evidence="5">Peripheral membrane protein</topology>
        <orientation evidence="5">Cytoplasmic side</orientation>
    </subcellularLocation>
    <subcellularLocation>
        <location evidence="1">Endomembrane system</location>
        <topology evidence="1">Peripheral membrane protein</topology>
    </subcellularLocation>
</comment>
<keyword evidence="5" id="KW-0968">Cytoplasmic vesicle</keyword>
<comment type="similarity">
    <text evidence="2 5">Belongs to the adaptor complexes small subunit family.</text>
</comment>
<dbReference type="SUPFAM" id="SSF64356">
    <property type="entry name" value="SNARE-like"/>
    <property type="match status" value="1"/>
</dbReference>
<dbReference type="PANTHER" id="PTHR11043:SF1">
    <property type="entry name" value="TSET COMPLEX MEMBER TSTD"/>
    <property type="match status" value="1"/>
</dbReference>
<name>A0A485L7D9_9STRA</name>
<keyword evidence="5" id="KW-0653">Protein transport</keyword>
<dbReference type="Pfam" id="PF01217">
    <property type="entry name" value="Clat_adaptor_s"/>
    <property type="match status" value="1"/>
</dbReference>
<comment type="subunit">
    <text evidence="5">Oligomeric complex that consists of at least the alpha, beta, beta', gamma, delta, epsilon and zeta subunits.</text>
</comment>
<feature type="domain" description="AP complex mu/sigma subunit" evidence="6">
    <location>
        <begin position="1"/>
        <end position="144"/>
    </location>
</feature>
<dbReference type="Gene3D" id="3.30.450.60">
    <property type="match status" value="1"/>
</dbReference>
<dbReference type="InterPro" id="IPR022775">
    <property type="entry name" value="AP_mu_sigma_su"/>
</dbReference>
<reference evidence="7" key="2">
    <citation type="submission" date="2019-06" db="EMBL/GenBank/DDBJ databases">
        <title>Genomics analysis of Aphanomyces spp. identifies a new class of oomycete effector associated with host adaptation.</title>
        <authorList>
            <person name="Gaulin E."/>
        </authorList>
    </citation>
    <scope>NUCLEOTIDE SEQUENCE</scope>
    <source>
        <strain evidence="7">CBS 578.67</strain>
    </source>
</reference>
<evidence type="ECO:0000313" key="7">
    <source>
        <dbReference type="EMBL" id="KAF0691906.1"/>
    </source>
</evidence>
<evidence type="ECO:0000256" key="1">
    <source>
        <dbReference type="ARBA" id="ARBA00004184"/>
    </source>
</evidence>
<organism evidence="8 9">
    <name type="scientific">Aphanomyces stellatus</name>
    <dbReference type="NCBI Taxonomy" id="120398"/>
    <lineage>
        <taxon>Eukaryota</taxon>
        <taxon>Sar</taxon>
        <taxon>Stramenopiles</taxon>
        <taxon>Oomycota</taxon>
        <taxon>Saprolegniomycetes</taxon>
        <taxon>Saprolegniales</taxon>
        <taxon>Verrucalvaceae</taxon>
        <taxon>Aphanomyces</taxon>
    </lineage>
</organism>
<dbReference type="GO" id="GO:0006886">
    <property type="term" value="P:intracellular protein transport"/>
    <property type="evidence" value="ECO:0007669"/>
    <property type="project" value="TreeGrafter"/>
</dbReference>